<dbReference type="GO" id="GO:0008270">
    <property type="term" value="F:zinc ion binding"/>
    <property type="evidence" value="ECO:0007669"/>
    <property type="project" value="InterPro"/>
</dbReference>
<dbReference type="CDD" id="cd00067">
    <property type="entry name" value="GAL4"/>
    <property type="match status" value="1"/>
</dbReference>
<dbReference type="GO" id="GO:0000981">
    <property type="term" value="F:DNA-binding transcription factor activity, RNA polymerase II-specific"/>
    <property type="evidence" value="ECO:0007669"/>
    <property type="project" value="InterPro"/>
</dbReference>
<feature type="region of interest" description="Disordered" evidence="3">
    <location>
        <begin position="564"/>
        <end position="629"/>
    </location>
</feature>
<dbReference type="Pfam" id="PF00172">
    <property type="entry name" value="Zn_clus"/>
    <property type="match status" value="1"/>
</dbReference>
<accession>A0A6G1JLW4</accession>
<keyword evidence="1" id="KW-0479">Metal-binding</keyword>
<proteinExistence type="predicted"/>
<dbReference type="PROSITE" id="PS50048">
    <property type="entry name" value="ZN2_CY6_FUNGAL_2"/>
    <property type="match status" value="1"/>
</dbReference>
<organism evidence="5 6">
    <name type="scientific">Lentithecium fluviatile CBS 122367</name>
    <dbReference type="NCBI Taxonomy" id="1168545"/>
    <lineage>
        <taxon>Eukaryota</taxon>
        <taxon>Fungi</taxon>
        <taxon>Dikarya</taxon>
        <taxon>Ascomycota</taxon>
        <taxon>Pezizomycotina</taxon>
        <taxon>Dothideomycetes</taxon>
        <taxon>Pleosporomycetidae</taxon>
        <taxon>Pleosporales</taxon>
        <taxon>Massarineae</taxon>
        <taxon>Lentitheciaceae</taxon>
        <taxon>Lentithecium</taxon>
    </lineage>
</organism>
<dbReference type="InterPro" id="IPR007219">
    <property type="entry name" value="XnlR_reg_dom"/>
</dbReference>
<dbReference type="InterPro" id="IPR050797">
    <property type="entry name" value="Carb_Metab_Trans_Reg"/>
</dbReference>
<dbReference type="OrthoDB" id="4132249at2759"/>
<dbReference type="SMART" id="SM00066">
    <property type="entry name" value="GAL4"/>
    <property type="match status" value="1"/>
</dbReference>
<gene>
    <name evidence="5" type="ORF">K458DRAFT_397997</name>
</gene>
<keyword evidence="2" id="KW-0539">Nucleus</keyword>
<dbReference type="PANTHER" id="PTHR31668:SF20">
    <property type="entry name" value="ZN(II)2CYS6 TRANSCRIPTION FACTOR (EUROFUNG)"/>
    <property type="match status" value="1"/>
</dbReference>
<dbReference type="InterPro" id="IPR001138">
    <property type="entry name" value="Zn2Cys6_DnaBD"/>
</dbReference>
<dbReference type="InterPro" id="IPR036864">
    <property type="entry name" value="Zn2-C6_fun-type_DNA-bd_sf"/>
</dbReference>
<evidence type="ECO:0000256" key="1">
    <source>
        <dbReference type="ARBA" id="ARBA00022723"/>
    </source>
</evidence>
<evidence type="ECO:0000313" key="5">
    <source>
        <dbReference type="EMBL" id="KAF2691534.1"/>
    </source>
</evidence>
<keyword evidence="6" id="KW-1185">Reference proteome</keyword>
<name>A0A6G1JLW4_9PLEO</name>
<dbReference type="AlphaFoldDB" id="A0A6G1JLW4"/>
<feature type="domain" description="Zn(2)-C6 fungal-type" evidence="4">
    <location>
        <begin position="13"/>
        <end position="44"/>
    </location>
</feature>
<dbReference type="PANTHER" id="PTHR31668">
    <property type="entry name" value="GLUCOSE TRANSPORT TRANSCRIPTION REGULATOR RGT1-RELATED-RELATED"/>
    <property type="match status" value="1"/>
</dbReference>
<dbReference type="SUPFAM" id="SSF57701">
    <property type="entry name" value="Zn2/Cys6 DNA-binding domain"/>
    <property type="match status" value="1"/>
</dbReference>
<evidence type="ECO:0000313" key="6">
    <source>
        <dbReference type="Proteomes" id="UP000799291"/>
    </source>
</evidence>
<dbReference type="Gene3D" id="4.10.240.10">
    <property type="entry name" value="Zn(2)-C6 fungal-type DNA-binding domain"/>
    <property type="match status" value="1"/>
</dbReference>
<dbReference type="CDD" id="cd12148">
    <property type="entry name" value="fungal_TF_MHR"/>
    <property type="match status" value="1"/>
</dbReference>
<sequence length="692" mass="75534">MSTSTTSTPVKRACDSCHRRKVKCIGEGTSSCKNCVSAGLACTYNAIPQKKGPKGSRAKVLSELRENQRHAHLAGLPHELGLDGRSLSPFARTPGLLPPGLIDSCIEYFFANVYPSQPILHRQRAQEMAMNIEHSAEAYCMIVALCAYVLIQANMTVPPNLFSRPDLAQLSQVSIGHVLLEEAVRVRRSFDYLEDPTHTSILTAWFFYGSYFGLGRDNTAWSYLREATTQAQLLGLHDEEAYKNDPLDISRKRVLYWLLFVAERTHALHKHRPISLYPTIHPPSLDEVPSDRPIASGLDLLVNLYKPIDDSFVQFWNKTRSNDNRTCISRLQGQLSEALPAYLSCTESQAVDLRVTQQWLRTMVWQLCVTQGLVSSVAADPAMTFKYPIEISRDLLSMTQQFSQHAMEVLGVGLIEKLFDIACCLTDVVACIPFSPDTFALGPRDYVSRFLTLFSALRGGQTRYLQLLLAKVSEVLPDLPLPRSLNVPQNMSPSTIGIATSTLGSVPSNMGDELSGLPVVTSPSYPSTELIRQLAAQTGAQLPFSSGQQTLLHAPSSRVEDLSLYDSSAPHSTRSGSAPESSSGTPGPYESNSQSRAQISAQAHAHVASQVPSSLPQHGHVPSHHLGVNSTAYDPRFNVQGFPVDPSMVYKADAESAGQIQSQSALFSDSAHHVRRGGGLGHGRGHGGGYAG</sequence>
<reference evidence="5" key="1">
    <citation type="journal article" date="2020" name="Stud. Mycol.">
        <title>101 Dothideomycetes genomes: a test case for predicting lifestyles and emergence of pathogens.</title>
        <authorList>
            <person name="Haridas S."/>
            <person name="Albert R."/>
            <person name="Binder M."/>
            <person name="Bloem J."/>
            <person name="Labutti K."/>
            <person name="Salamov A."/>
            <person name="Andreopoulos B."/>
            <person name="Baker S."/>
            <person name="Barry K."/>
            <person name="Bills G."/>
            <person name="Bluhm B."/>
            <person name="Cannon C."/>
            <person name="Castanera R."/>
            <person name="Culley D."/>
            <person name="Daum C."/>
            <person name="Ezra D."/>
            <person name="Gonzalez J."/>
            <person name="Henrissat B."/>
            <person name="Kuo A."/>
            <person name="Liang C."/>
            <person name="Lipzen A."/>
            <person name="Lutzoni F."/>
            <person name="Magnuson J."/>
            <person name="Mondo S."/>
            <person name="Nolan M."/>
            <person name="Ohm R."/>
            <person name="Pangilinan J."/>
            <person name="Park H.-J."/>
            <person name="Ramirez L."/>
            <person name="Alfaro M."/>
            <person name="Sun H."/>
            <person name="Tritt A."/>
            <person name="Yoshinaga Y."/>
            <person name="Zwiers L.-H."/>
            <person name="Turgeon B."/>
            <person name="Goodwin S."/>
            <person name="Spatafora J."/>
            <person name="Crous P."/>
            <person name="Grigoriev I."/>
        </authorList>
    </citation>
    <scope>NUCLEOTIDE SEQUENCE</scope>
    <source>
        <strain evidence="5">CBS 122367</strain>
    </source>
</reference>
<dbReference type="PROSITE" id="PS00463">
    <property type="entry name" value="ZN2_CY6_FUNGAL_1"/>
    <property type="match status" value="1"/>
</dbReference>
<protein>
    <recommendedName>
        <fullName evidence="4">Zn(2)-C6 fungal-type domain-containing protein</fullName>
    </recommendedName>
</protein>
<dbReference type="EMBL" id="MU005569">
    <property type="protein sequence ID" value="KAF2691534.1"/>
    <property type="molecule type" value="Genomic_DNA"/>
</dbReference>
<evidence type="ECO:0000259" key="4">
    <source>
        <dbReference type="PROSITE" id="PS50048"/>
    </source>
</evidence>
<feature type="compositionally biased region" description="Gly residues" evidence="3">
    <location>
        <begin position="677"/>
        <end position="692"/>
    </location>
</feature>
<dbReference type="GO" id="GO:0003677">
    <property type="term" value="F:DNA binding"/>
    <property type="evidence" value="ECO:0007669"/>
    <property type="project" value="InterPro"/>
</dbReference>
<dbReference type="Proteomes" id="UP000799291">
    <property type="component" value="Unassembled WGS sequence"/>
</dbReference>
<feature type="region of interest" description="Disordered" evidence="3">
    <location>
        <begin position="670"/>
        <end position="692"/>
    </location>
</feature>
<dbReference type="Pfam" id="PF04082">
    <property type="entry name" value="Fungal_trans"/>
    <property type="match status" value="1"/>
</dbReference>
<feature type="compositionally biased region" description="Polar residues" evidence="3">
    <location>
        <begin position="565"/>
        <end position="601"/>
    </location>
</feature>
<evidence type="ECO:0000256" key="3">
    <source>
        <dbReference type="SAM" id="MobiDB-lite"/>
    </source>
</evidence>
<dbReference type="SMART" id="SM00906">
    <property type="entry name" value="Fungal_trans"/>
    <property type="match status" value="1"/>
</dbReference>
<evidence type="ECO:0000256" key="2">
    <source>
        <dbReference type="ARBA" id="ARBA00023242"/>
    </source>
</evidence>
<dbReference type="GO" id="GO:0006351">
    <property type="term" value="P:DNA-templated transcription"/>
    <property type="evidence" value="ECO:0007669"/>
    <property type="project" value="InterPro"/>
</dbReference>